<dbReference type="Gene3D" id="2.70.98.30">
    <property type="entry name" value="Golgi alpha-mannosidase II, domain 4"/>
    <property type="match status" value="1"/>
</dbReference>
<dbReference type="Gene3D" id="1.20.5.420">
    <property type="entry name" value="Immunoglobulin FC, subunit C"/>
    <property type="match status" value="1"/>
</dbReference>
<dbReference type="GO" id="GO:0071555">
    <property type="term" value="P:cell wall organization"/>
    <property type="evidence" value="ECO:0007669"/>
    <property type="project" value="UniProtKB-KW"/>
</dbReference>
<dbReference type="GO" id="GO:0042973">
    <property type="term" value="F:glucan endo-1,3-beta-D-glucosidase activity"/>
    <property type="evidence" value="ECO:0007669"/>
    <property type="project" value="UniProtKB-EC"/>
</dbReference>
<evidence type="ECO:0000256" key="9">
    <source>
        <dbReference type="SAM" id="MobiDB-lite"/>
    </source>
</evidence>
<evidence type="ECO:0000259" key="10">
    <source>
        <dbReference type="Pfam" id="PF03639"/>
    </source>
</evidence>
<keyword evidence="7" id="KW-0961">Cell wall biogenesis/degradation</keyword>
<dbReference type="EMBL" id="KN824278">
    <property type="protein sequence ID" value="KIM33359.1"/>
    <property type="molecule type" value="Genomic_DNA"/>
</dbReference>
<dbReference type="STRING" id="933852.A0A0C3BMM5"/>
<keyword evidence="13" id="KW-1185">Reference proteome</keyword>
<accession>A0A0C3BMM5</accession>
<comment type="catalytic activity">
    <reaction evidence="1">
        <text>Hydrolysis of (1-&gt;3)-beta-D-glucosidic linkages in (1-&gt;3)-beta-D-glucans.</text>
        <dbReference type="EC" id="3.2.1.39"/>
    </reaction>
</comment>
<reference evidence="12 13" key="1">
    <citation type="submission" date="2014-04" db="EMBL/GenBank/DDBJ databases">
        <authorList>
            <consortium name="DOE Joint Genome Institute"/>
            <person name="Kuo A."/>
            <person name="Zuccaro A."/>
            <person name="Kohler A."/>
            <person name="Nagy L.G."/>
            <person name="Floudas D."/>
            <person name="Copeland A."/>
            <person name="Barry K.W."/>
            <person name="Cichocki N."/>
            <person name="Veneault-Fourrey C."/>
            <person name="LaButti K."/>
            <person name="Lindquist E.A."/>
            <person name="Lipzen A."/>
            <person name="Lundell T."/>
            <person name="Morin E."/>
            <person name="Murat C."/>
            <person name="Sun H."/>
            <person name="Tunlid A."/>
            <person name="Henrissat B."/>
            <person name="Grigoriev I.V."/>
            <person name="Hibbett D.S."/>
            <person name="Martin F."/>
            <person name="Nordberg H.P."/>
            <person name="Cantor M.N."/>
            <person name="Hua S.X."/>
        </authorList>
    </citation>
    <scope>NUCLEOTIDE SEQUENCE [LARGE SCALE GENOMIC DNA]</scope>
    <source>
        <strain evidence="12 13">MAFF 305830</strain>
    </source>
</reference>
<feature type="domain" description="Glycosyl hydrolase family 81 C-terminal" evidence="11">
    <location>
        <begin position="363"/>
        <end position="713"/>
    </location>
</feature>
<evidence type="ECO:0000256" key="3">
    <source>
        <dbReference type="ARBA" id="ARBA00012780"/>
    </source>
</evidence>
<gene>
    <name evidence="12" type="ORF">M408DRAFT_19663</name>
</gene>
<feature type="region of interest" description="Disordered" evidence="9">
    <location>
        <begin position="1"/>
        <end position="36"/>
    </location>
</feature>
<organism evidence="12 13">
    <name type="scientific">Serendipita vermifera MAFF 305830</name>
    <dbReference type="NCBI Taxonomy" id="933852"/>
    <lineage>
        <taxon>Eukaryota</taxon>
        <taxon>Fungi</taxon>
        <taxon>Dikarya</taxon>
        <taxon>Basidiomycota</taxon>
        <taxon>Agaricomycotina</taxon>
        <taxon>Agaricomycetes</taxon>
        <taxon>Sebacinales</taxon>
        <taxon>Serendipitaceae</taxon>
        <taxon>Serendipita</taxon>
    </lineage>
</organism>
<protein>
    <recommendedName>
        <fullName evidence="3">glucan endo-1,3-beta-D-glucosidase</fullName>
        <ecNumber evidence="3">3.2.1.39</ecNumber>
    </recommendedName>
</protein>
<dbReference type="EC" id="3.2.1.39" evidence="3"/>
<name>A0A0C3BMM5_SERVB</name>
<dbReference type="Gene3D" id="1.10.287.1170">
    <property type="entry name" value="glycoside hydrolase family 81 endo-[beta] glucanase"/>
    <property type="match status" value="1"/>
</dbReference>
<dbReference type="HOGENOM" id="CLU_005482_2_1_1"/>
<dbReference type="Pfam" id="PF17652">
    <property type="entry name" value="Glyco_hydro81C"/>
    <property type="match status" value="1"/>
</dbReference>
<evidence type="ECO:0000256" key="1">
    <source>
        <dbReference type="ARBA" id="ARBA00000382"/>
    </source>
</evidence>
<feature type="compositionally biased region" description="Polar residues" evidence="9">
    <location>
        <begin position="1"/>
        <end position="15"/>
    </location>
</feature>
<evidence type="ECO:0000313" key="13">
    <source>
        <dbReference type="Proteomes" id="UP000054097"/>
    </source>
</evidence>
<evidence type="ECO:0000259" key="11">
    <source>
        <dbReference type="Pfam" id="PF17652"/>
    </source>
</evidence>
<dbReference type="GO" id="GO:0000272">
    <property type="term" value="P:polysaccharide catabolic process"/>
    <property type="evidence" value="ECO:0007669"/>
    <property type="project" value="UniProtKB-KW"/>
</dbReference>
<evidence type="ECO:0000256" key="7">
    <source>
        <dbReference type="ARBA" id="ARBA00023316"/>
    </source>
</evidence>
<proteinExistence type="inferred from homology"/>
<keyword evidence="8" id="KW-0624">Polysaccharide degradation</keyword>
<keyword evidence="5" id="KW-0119">Carbohydrate metabolism</keyword>
<dbReference type="InterPro" id="IPR040720">
    <property type="entry name" value="GH81_C"/>
</dbReference>
<keyword evidence="6" id="KW-0326">Glycosidase</keyword>
<evidence type="ECO:0000256" key="2">
    <source>
        <dbReference type="ARBA" id="ARBA00010730"/>
    </source>
</evidence>
<dbReference type="Pfam" id="PF03639">
    <property type="entry name" value="Glyco_hydro_81"/>
    <property type="match status" value="1"/>
</dbReference>
<dbReference type="GO" id="GO:0009986">
    <property type="term" value="C:cell surface"/>
    <property type="evidence" value="ECO:0007669"/>
    <property type="project" value="TreeGrafter"/>
</dbReference>
<reference evidence="13" key="2">
    <citation type="submission" date="2015-01" db="EMBL/GenBank/DDBJ databases">
        <title>Evolutionary Origins and Diversification of the Mycorrhizal Mutualists.</title>
        <authorList>
            <consortium name="DOE Joint Genome Institute"/>
            <consortium name="Mycorrhizal Genomics Consortium"/>
            <person name="Kohler A."/>
            <person name="Kuo A."/>
            <person name="Nagy L.G."/>
            <person name="Floudas D."/>
            <person name="Copeland A."/>
            <person name="Barry K.W."/>
            <person name="Cichocki N."/>
            <person name="Veneault-Fourrey C."/>
            <person name="LaButti K."/>
            <person name="Lindquist E.A."/>
            <person name="Lipzen A."/>
            <person name="Lundell T."/>
            <person name="Morin E."/>
            <person name="Murat C."/>
            <person name="Riley R."/>
            <person name="Ohm R."/>
            <person name="Sun H."/>
            <person name="Tunlid A."/>
            <person name="Henrissat B."/>
            <person name="Grigoriev I.V."/>
            <person name="Hibbett D.S."/>
            <person name="Martin F."/>
        </authorList>
    </citation>
    <scope>NUCLEOTIDE SEQUENCE [LARGE SCALE GENOMIC DNA]</scope>
    <source>
        <strain evidence="13">MAFF 305830</strain>
    </source>
</reference>
<dbReference type="GO" id="GO:0052861">
    <property type="term" value="F:endo-1,3(4)-beta-glucanase activity"/>
    <property type="evidence" value="ECO:0007669"/>
    <property type="project" value="InterPro"/>
</dbReference>
<comment type="similarity">
    <text evidence="2">Belongs to the glycosyl hydrolase 81 family.</text>
</comment>
<dbReference type="InterPro" id="IPR005200">
    <property type="entry name" value="Endo-beta-glucanase"/>
</dbReference>
<evidence type="ECO:0000313" key="12">
    <source>
        <dbReference type="EMBL" id="KIM33359.1"/>
    </source>
</evidence>
<dbReference type="PROSITE" id="PS52008">
    <property type="entry name" value="GH81"/>
    <property type="match status" value="1"/>
</dbReference>
<keyword evidence="4 12" id="KW-0378">Hydrolase</keyword>
<dbReference type="PANTHER" id="PTHR31983">
    <property type="entry name" value="ENDO-1,3(4)-BETA-GLUCANASE 1"/>
    <property type="match status" value="1"/>
</dbReference>
<dbReference type="AlphaFoldDB" id="A0A0C3BMM5"/>
<evidence type="ECO:0000256" key="4">
    <source>
        <dbReference type="ARBA" id="ARBA00022801"/>
    </source>
</evidence>
<evidence type="ECO:0000256" key="5">
    <source>
        <dbReference type="ARBA" id="ARBA00023277"/>
    </source>
</evidence>
<dbReference type="Proteomes" id="UP000054097">
    <property type="component" value="Unassembled WGS sequence"/>
</dbReference>
<evidence type="ECO:0000256" key="8">
    <source>
        <dbReference type="ARBA" id="ARBA00023326"/>
    </source>
</evidence>
<sequence>MTSRQEIFSVSSSVPIQAPPFPSRNDHPVPRTGITDQAPISTNKFYANMFLGTRTQPVWIHPFSVWWSNGAPGSSQGWGLSVSHTTAEQRASPAFGPDPNADPVQYYFNPTGIQSLCLSAMELGPTSGEMTLNNLEAMSVEMKLGLCNSEEQNIKIPLIQGSGFISALYNNLSPKFTSTVLFRSVSQVGNSLKWRIQLEDGNVWLLYAFPFNAYKPALKLHLKGKSTIESRHQFDGLIQVTKVPRDERQFDTLADPCAGTWANSVQVSAYYDISCPSKIGYTFDFRLDSRSCSTNNLLMYALPHHVESLKKKTHSTYPEFLQSTTKGVMTAIVGSSWNLQEDHIFRDDFCDMNASSDTIILSKIAKIASSAREEALGDPTAESNLDSMYFAGKALDKYACLCWVICAVLKDTDLAQKTLSKLKEAFSRFAENRQRFPLTYESAWGGLVSTAMYETGDLMMDFGNGCYNDHHFHYGYFIHTAAFIAKMDDMLGNGKDWLNANKPFVDTLVRDTANVNPSDKYFPVSRAFDWFHGHSWAKGLFESWDGKDQESTSEDAYFSYGLKLWGSVIGDNALEQRANLMLAVQKRAFRNYFLLQDDNQNQPRQFVKNKVTGILFENKVDHTTYFGNDIRFIQGIHMIPVSPVSRYIRWQRFVREEWKRYFAQDPLTGDDGWKGILYSNYAIIEPNKAWNFFAADDFKRAWLDGGATQTWYLALCAHFMGSLPLEED</sequence>
<dbReference type="InterPro" id="IPR040451">
    <property type="entry name" value="GH81_N"/>
</dbReference>
<dbReference type="OrthoDB" id="4473401at2759"/>
<evidence type="ECO:0000256" key="6">
    <source>
        <dbReference type="ARBA" id="ARBA00023295"/>
    </source>
</evidence>
<dbReference type="PANTHER" id="PTHR31983:SF0">
    <property type="entry name" value="GLUCAN ENDO-1,3-BETA-D-GLUCOSIDASE 2"/>
    <property type="match status" value="1"/>
</dbReference>
<feature type="domain" description="Glycosyl hydrolase family 81 N-terminal" evidence="10">
    <location>
        <begin position="27"/>
        <end position="344"/>
    </location>
</feature>